<evidence type="ECO:0000313" key="4">
    <source>
        <dbReference type="Proteomes" id="UP000011087"/>
    </source>
</evidence>
<gene>
    <name evidence="2" type="ORF">GUITHDRAFT_152919</name>
</gene>
<dbReference type="EMBL" id="JH993003">
    <property type="protein sequence ID" value="EKX44613.1"/>
    <property type="molecule type" value="Genomic_DNA"/>
</dbReference>
<dbReference type="PaxDb" id="55529-EKX44613"/>
<dbReference type="AlphaFoldDB" id="L1J7V0"/>
<reference evidence="3" key="3">
    <citation type="submission" date="2015-06" db="UniProtKB">
        <authorList>
            <consortium name="EnsemblProtists"/>
        </authorList>
    </citation>
    <scope>IDENTIFICATION</scope>
</reference>
<reference evidence="2 4" key="1">
    <citation type="journal article" date="2012" name="Nature">
        <title>Algal genomes reveal evolutionary mosaicism and the fate of nucleomorphs.</title>
        <authorList>
            <consortium name="DOE Joint Genome Institute"/>
            <person name="Curtis B.A."/>
            <person name="Tanifuji G."/>
            <person name="Burki F."/>
            <person name="Gruber A."/>
            <person name="Irimia M."/>
            <person name="Maruyama S."/>
            <person name="Arias M.C."/>
            <person name="Ball S.G."/>
            <person name="Gile G.H."/>
            <person name="Hirakawa Y."/>
            <person name="Hopkins J.F."/>
            <person name="Kuo A."/>
            <person name="Rensing S.A."/>
            <person name="Schmutz J."/>
            <person name="Symeonidi A."/>
            <person name="Elias M."/>
            <person name="Eveleigh R.J."/>
            <person name="Herman E.K."/>
            <person name="Klute M.J."/>
            <person name="Nakayama T."/>
            <person name="Obornik M."/>
            <person name="Reyes-Prieto A."/>
            <person name="Armbrust E.V."/>
            <person name="Aves S.J."/>
            <person name="Beiko R.G."/>
            <person name="Coutinho P."/>
            <person name="Dacks J.B."/>
            <person name="Durnford D.G."/>
            <person name="Fast N.M."/>
            <person name="Green B.R."/>
            <person name="Grisdale C.J."/>
            <person name="Hempel F."/>
            <person name="Henrissat B."/>
            <person name="Hoppner M.P."/>
            <person name="Ishida K."/>
            <person name="Kim E."/>
            <person name="Koreny L."/>
            <person name="Kroth P.G."/>
            <person name="Liu Y."/>
            <person name="Malik S.B."/>
            <person name="Maier U.G."/>
            <person name="McRose D."/>
            <person name="Mock T."/>
            <person name="Neilson J.A."/>
            <person name="Onodera N.T."/>
            <person name="Poole A.M."/>
            <person name="Pritham E.J."/>
            <person name="Richards T.A."/>
            <person name="Rocap G."/>
            <person name="Roy S.W."/>
            <person name="Sarai C."/>
            <person name="Schaack S."/>
            <person name="Shirato S."/>
            <person name="Slamovits C.H."/>
            <person name="Spencer D.F."/>
            <person name="Suzuki S."/>
            <person name="Worden A.Z."/>
            <person name="Zauner S."/>
            <person name="Barry K."/>
            <person name="Bell C."/>
            <person name="Bharti A.K."/>
            <person name="Crow J.A."/>
            <person name="Grimwood J."/>
            <person name="Kramer R."/>
            <person name="Lindquist E."/>
            <person name="Lucas S."/>
            <person name="Salamov A."/>
            <person name="McFadden G.I."/>
            <person name="Lane C.E."/>
            <person name="Keeling P.J."/>
            <person name="Gray M.W."/>
            <person name="Grigoriev I.V."/>
            <person name="Archibald J.M."/>
        </authorList>
    </citation>
    <scope>NUCLEOTIDE SEQUENCE</scope>
    <source>
        <strain evidence="2 4">CCMP2712</strain>
    </source>
</reference>
<dbReference type="RefSeq" id="XP_005831593.1">
    <property type="nucleotide sequence ID" value="XM_005831536.1"/>
</dbReference>
<dbReference type="Proteomes" id="UP000011087">
    <property type="component" value="Unassembled WGS sequence"/>
</dbReference>
<dbReference type="GeneID" id="17301370"/>
<evidence type="ECO:0000256" key="1">
    <source>
        <dbReference type="SAM" id="MobiDB-lite"/>
    </source>
</evidence>
<accession>L1J7V0</accession>
<feature type="region of interest" description="Disordered" evidence="1">
    <location>
        <begin position="1"/>
        <end position="29"/>
    </location>
</feature>
<reference evidence="4" key="2">
    <citation type="submission" date="2012-11" db="EMBL/GenBank/DDBJ databases">
        <authorList>
            <person name="Kuo A."/>
            <person name="Curtis B.A."/>
            <person name="Tanifuji G."/>
            <person name="Burki F."/>
            <person name="Gruber A."/>
            <person name="Irimia M."/>
            <person name="Maruyama S."/>
            <person name="Arias M.C."/>
            <person name="Ball S.G."/>
            <person name="Gile G.H."/>
            <person name="Hirakawa Y."/>
            <person name="Hopkins J.F."/>
            <person name="Rensing S.A."/>
            <person name="Schmutz J."/>
            <person name="Symeonidi A."/>
            <person name="Elias M."/>
            <person name="Eveleigh R.J."/>
            <person name="Herman E.K."/>
            <person name="Klute M.J."/>
            <person name="Nakayama T."/>
            <person name="Obornik M."/>
            <person name="Reyes-Prieto A."/>
            <person name="Armbrust E.V."/>
            <person name="Aves S.J."/>
            <person name="Beiko R.G."/>
            <person name="Coutinho P."/>
            <person name="Dacks J.B."/>
            <person name="Durnford D.G."/>
            <person name="Fast N.M."/>
            <person name="Green B.R."/>
            <person name="Grisdale C."/>
            <person name="Hempe F."/>
            <person name="Henrissat B."/>
            <person name="Hoppner M.P."/>
            <person name="Ishida K.-I."/>
            <person name="Kim E."/>
            <person name="Koreny L."/>
            <person name="Kroth P.G."/>
            <person name="Liu Y."/>
            <person name="Malik S.-B."/>
            <person name="Maier U.G."/>
            <person name="McRose D."/>
            <person name="Mock T."/>
            <person name="Neilson J.A."/>
            <person name="Onodera N.T."/>
            <person name="Poole A.M."/>
            <person name="Pritham E.J."/>
            <person name="Richards T.A."/>
            <person name="Rocap G."/>
            <person name="Roy S.W."/>
            <person name="Sarai C."/>
            <person name="Schaack S."/>
            <person name="Shirato S."/>
            <person name="Slamovits C.H."/>
            <person name="Spencer D.F."/>
            <person name="Suzuki S."/>
            <person name="Worden A.Z."/>
            <person name="Zauner S."/>
            <person name="Barry K."/>
            <person name="Bell C."/>
            <person name="Bharti A.K."/>
            <person name="Crow J.A."/>
            <person name="Grimwood J."/>
            <person name="Kramer R."/>
            <person name="Lindquist E."/>
            <person name="Lucas S."/>
            <person name="Salamov A."/>
            <person name="McFadden G.I."/>
            <person name="Lane C.E."/>
            <person name="Keeling P.J."/>
            <person name="Gray M.W."/>
            <person name="Grigoriev I.V."/>
            <person name="Archibald J.M."/>
        </authorList>
    </citation>
    <scope>NUCLEOTIDE SEQUENCE</scope>
    <source>
        <strain evidence="4">CCMP2712</strain>
    </source>
</reference>
<dbReference type="KEGG" id="gtt:GUITHDRAFT_152919"/>
<dbReference type="HOGENOM" id="CLU_1398731_0_0_1"/>
<protein>
    <submittedName>
        <fullName evidence="2 3">Uncharacterized protein</fullName>
    </submittedName>
</protein>
<evidence type="ECO:0000313" key="3">
    <source>
        <dbReference type="EnsemblProtists" id="EKX44613"/>
    </source>
</evidence>
<dbReference type="EnsemblProtists" id="EKX44613">
    <property type="protein sequence ID" value="EKX44613"/>
    <property type="gene ID" value="GUITHDRAFT_152919"/>
</dbReference>
<sequence length="195" mass="21138">MQQADQELAALNHEKKVKASANNVQDSALHSEIDSNLRSLMKQAKKTGVDISSVDQDFKAVSSSAATKSSQSSSSFSNNQHFTSFPKASLASVQQAKGDATLLDDGALIKDPNAPVARIAIPLGAHQDAKEDRKLGRTWKNLRRAPKATIQDKSTEASAVRADGSHNTMEKLRMPQGRITNFNKLPVSVHMPHLQ</sequence>
<evidence type="ECO:0000313" key="2">
    <source>
        <dbReference type="EMBL" id="EKX44613.1"/>
    </source>
</evidence>
<keyword evidence="4" id="KW-1185">Reference proteome</keyword>
<proteinExistence type="predicted"/>
<name>L1J7V0_GUITC</name>
<organism evidence="2">
    <name type="scientific">Guillardia theta (strain CCMP2712)</name>
    <name type="common">Cryptophyte</name>
    <dbReference type="NCBI Taxonomy" id="905079"/>
    <lineage>
        <taxon>Eukaryota</taxon>
        <taxon>Cryptophyceae</taxon>
        <taxon>Pyrenomonadales</taxon>
        <taxon>Geminigeraceae</taxon>
        <taxon>Guillardia</taxon>
    </lineage>
</organism>